<dbReference type="InterPro" id="IPR020449">
    <property type="entry name" value="Tscrpt_reg_AraC-type_HTH"/>
</dbReference>
<comment type="caution">
    <text evidence="5">The sequence shown here is derived from an EMBL/GenBank/DDBJ whole genome shotgun (WGS) entry which is preliminary data.</text>
</comment>
<dbReference type="GO" id="GO:0003700">
    <property type="term" value="F:DNA-binding transcription factor activity"/>
    <property type="evidence" value="ECO:0007669"/>
    <property type="project" value="InterPro"/>
</dbReference>
<dbReference type="Proteomes" id="UP000215509">
    <property type="component" value="Unassembled WGS sequence"/>
</dbReference>
<proteinExistence type="predicted"/>
<dbReference type="PANTHER" id="PTHR43280:SF28">
    <property type="entry name" value="HTH-TYPE TRANSCRIPTIONAL ACTIVATOR RHAS"/>
    <property type="match status" value="1"/>
</dbReference>
<reference evidence="5 6" key="1">
    <citation type="submission" date="2017-07" db="EMBL/GenBank/DDBJ databases">
        <title>Genome sequencing and assembly of Paenibacillus rigui.</title>
        <authorList>
            <person name="Mayilraj S."/>
        </authorList>
    </citation>
    <scope>NUCLEOTIDE SEQUENCE [LARGE SCALE GENOMIC DNA]</scope>
    <source>
        <strain evidence="5 6">JCM 16352</strain>
    </source>
</reference>
<accession>A0A229UK04</accession>
<dbReference type="PANTHER" id="PTHR43280">
    <property type="entry name" value="ARAC-FAMILY TRANSCRIPTIONAL REGULATOR"/>
    <property type="match status" value="1"/>
</dbReference>
<evidence type="ECO:0000313" key="6">
    <source>
        <dbReference type="Proteomes" id="UP000215509"/>
    </source>
</evidence>
<dbReference type="Pfam" id="PF12833">
    <property type="entry name" value="HTH_18"/>
    <property type="match status" value="1"/>
</dbReference>
<dbReference type="RefSeq" id="WP_094017388.1">
    <property type="nucleotide sequence ID" value="NZ_NMQW01000038.1"/>
</dbReference>
<gene>
    <name evidence="5" type="ORF">CF651_23810</name>
</gene>
<dbReference type="OrthoDB" id="9803764at2"/>
<dbReference type="AlphaFoldDB" id="A0A229UK04"/>
<dbReference type="GO" id="GO:0043565">
    <property type="term" value="F:sequence-specific DNA binding"/>
    <property type="evidence" value="ECO:0007669"/>
    <property type="project" value="InterPro"/>
</dbReference>
<evidence type="ECO:0000256" key="1">
    <source>
        <dbReference type="ARBA" id="ARBA00023015"/>
    </source>
</evidence>
<organism evidence="5 6">
    <name type="scientific">Paenibacillus rigui</name>
    <dbReference type="NCBI Taxonomy" id="554312"/>
    <lineage>
        <taxon>Bacteria</taxon>
        <taxon>Bacillati</taxon>
        <taxon>Bacillota</taxon>
        <taxon>Bacilli</taxon>
        <taxon>Bacillales</taxon>
        <taxon>Paenibacillaceae</taxon>
        <taxon>Paenibacillus</taxon>
    </lineage>
</organism>
<keyword evidence="6" id="KW-1185">Reference proteome</keyword>
<dbReference type="SUPFAM" id="SSF51215">
    <property type="entry name" value="Regulatory protein AraC"/>
    <property type="match status" value="1"/>
</dbReference>
<evidence type="ECO:0000256" key="2">
    <source>
        <dbReference type="ARBA" id="ARBA00023125"/>
    </source>
</evidence>
<protein>
    <recommendedName>
        <fullName evidence="4">HTH araC/xylS-type domain-containing protein</fullName>
    </recommendedName>
</protein>
<keyword evidence="3" id="KW-0804">Transcription</keyword>
<dbReference type="Gene3D" id="2.60.120.10">
    <property type="entry name" value="Jelly Rolls"/>
    <property type="match status" value="1"/>
</dbReference>
<dbReference type="Gene3D" id="1.10.10.60">
    <property type="entry name" value="Homeodomain-like"/>
    <property type="match status" value="2"/>
</dbReference>
<evidence type="ECO:0000313" key="5">
    <source>
        <dbReference type="EMBL" id="OXM83777.1"/>
    </source>
</evidence>
<dbReference type="SUPFAM" id="SSF46689">
    <property type="entry name" value="Homeodomain-like"/>
    <property type="match status" value="2"/>
</dbReference>
<keyword evidence="2" id="KW-0238">DNA-binding</keyword>
<dbReference type="InterPro" id="IPR037923">
    <property type="entry name" value="HTH-like"/>
</dbReference>
<feature type="domain" description="HTH araC/xylS-type" evidence="4">
    <location>
        <begin position="198"/>
        <end position="296"/>
    </location>
</feature>
<dbReference type="EMBL" id="NMQW01000038">
    <property type="protein sequence ID" value="OXM83777.1"/>
    <property type="molecule type" value="Genomic_DNA"/>
</dbReference>
<keyword evidence="1" id="KW-0805">Transcription regulation</keyword>
<evidence type="ECO:0000259" key="4">
    <source>
        <dbReference type="PROSITE" id="PS01124"/>
    </source>
</evidence>
<dbReference type="InterPro" id="IPR009057">
    <property type="entry name" value="Homeodomain-like_sf"/>
</dbReference>
<dbReference type="InterPro" id="IPR003313">
    <property type="entry name" value="AraC-bd"/>
</dbReference>
<dbReference type="PRINTS" id="PR00032">
    <property type="entry name" value="HTHARAC"/>
</dbReference>
<sequence>MEKQLHSSQFIQEQSFPFWIRRFYHDHEHVPLLHGHDFVELVYVVRGEAQHVFEGHYYEIRAGDVFIINPGEVHTYSINPGKDLEIINCLFMPDLIQGNWLLDLGISQSMDYFYVHPFLDKRERFHRCLNLNGQDAARTLFLLETIIHEFDNRLTGFETLIRLQMVELLILLSRSYRHAEGQSGREAIRNNARQLLIQRICGYLERYYDKKLSIPVLCELFNISSRQLNRIFKESLGMTVVDMIHRIRIERAKHLLMETDEKVITIAGRVGYEDPAFFSRLFHRQVGCSPGKYRETS</sequence>
<dbReference type="PROSITE" id="PS01124">
    <property type="entry name" value="HTH_ARAC_FAMILY_2"/>
    <property type="match status" value="1"/>
</dbReference>
<dbReference type="SMART" id="SM00342">
    <property type="entry name" value="HTH_ARAC"/>
    <property type="match status" value="1"/>
</dbReference>
<dbReference type="Pfam" id="PF02311">
    <property type="entry name" value="AraC_binding"/>
    <property type="match status" value="1"/>
</dbReference>
<name>A0A229UK04_9BACL</name>
<dbReference type="InterPro" id="IPR018060">
    <property type="entry name" value="HTH_AraC"/>
</dbReference>
<dbReference type="InterPro" id="IPR014710">
    <property type="entry name" value="RmlC-like_jellyroll"/>
</dbReference>
<evidence type="ECO:0000256" key="3">
    <source>
        <dbReference type="ARBA" id="ARBA00023163"/>
    </source>
</evidence>